<evidence type="ECO:0000313" key="6">
    <source>
        <dbReference type="EMBL" id="CAI9915930.1"/>
    </source>
</evidence>
<evidence type="ECO:0000256" key="2">
    <source>
        <dbReference type="ARBA" id="ARBA00022723"/>
    </source>
</evidence>
<dbReference type="PROSITE" id="PS51379">
    <property type="entry name" value="4FE4S_FER_2"/>
    <property type="match status" value="2"/>
</dbReference>
<reference evidence="7 8" key="2">
    <citation type="submission" date="2024-07" db="EMBL/GenBank/DDBJ databases">
        <authorList>
            <person name="Akdeniz Z."/>
        </authorList>
    </citation>
    <scope>NUCLEOTIDE SEQUENCE [LARGE SCALE GENOMIC DNA]</scope>
</reference>
<dbReference type="SUPFAM" id="SSF54862">
    <property type="entry name" value="4Fe-4S ferredoxins"/>
    <property type="match status" value="1"/>
</dbReference>
<dbReference type="PANTHER" id="PTHR24960:SF79">
    <property type="entry name" value="PHOTOSYSTEM I IRON-SULFUR CENTER"/>
    <property type="match status" value="1"/>
</dbReference>
<feature type="domain" description="4Fe-4S ferredoxin-type" evidence="5">
    <location>
        <begin position="188"/>
        <end position="218"/>
    </location>
</feature>
<keyword evidence="3" id="KW-0408">Iron</keyword>
<dbReference type="InterPro" id="IPR017896">
    <property type="entry name" value="4Fe4S_Fe-S-bd"/>
</dbReference>
<proteinExistence type="predicted"/>
<dbReference type="GO" id="GO:0051539">
    <property type="term" value="F:4 iron, 4 sulfur cluster binding"/>
    <property type="evidence" value="ECO:0007669"/>
    <property type="project" value="UniProtKB-KW"/>
</dbReference>
<keyword evidence="8" id="KW-1185">Reference proteome</keyword>
<evidence type="ECO:0000313" key="7">
    <source>
        <dbReference type="EMBL" id="CAL6096560.1"/>
    </source>
</evidence>
<gene>
    <name evidence="6" type="ORF">HINF_LOCUS3575</name>
    <name evidence="7" type="ORF">HINF_LOCUS68486</name>
</gene>
<keyword evidence="1" id="KW-0004">4Fe-4S</keyword>
<dbReference type="PANTHER" id="PTHR24960">
    <property type="entry name" value="PHOTOSYSTEM I IRON-SULFUR CENTER-RELATED"/>
    <property type="match status" value="1"/>
</dbReference>
<dbReference type="AlphaFoldDB" id="A0AA86NAV5"/>
<dbReference type="GO" id="GO:0046872">
    <property type="term" value="F:metal ion binding"/>
    <property type="evidence" value="ECO:0007669"/>
    <property type="project" value="UniProtKB-KW"/>
</dbReference>
<dbReference type="NCBIfam" id="NF038196">
    <property type="entry name" value="ferrodoxin_EFR1"/>
    <property type="match status" value="1"/>
</dbReference>
<dbReference type="Gene3D" id="3.30.70.20">
    <property type="match status" value="1"/>
</dbReference>
<dbReference type="Proteomes" id="UP001642409">
    <property type="component" value="Unassembled WGS sequence"/>
</dbReference>
<dbReference type="Pfam" id="PF13187">
    <property type="entry name" value="Fer4_9"/>
    <property type="match status" value="1"/>
</dbReference>
<dbReference type="PROSITE" id="PS00198">
    <property type="entry name" value="4FE4S_FER_1"/>
    <property type="match status" value="2"/>
</dbReference>
<sequence length="290" mass="32593">MKVGVLIGSITGNTENFAHVIMDELKKQDPTLTFEEYMINLEMNKKNSQADYKYPNCDAYLIGAYADFWTLPIFVRQYLESMPSENVKNKHILTFSTCGGNTGHMEYTFEKILLSFGAKIVANIQSKYPGSYMYLPTYSKKIKKQYVTDIPIKCAKFINAIKTGANDLVPKSQGLTYGLMNKLQLREVPIKFQIENNCVGCGTCVENCPSAIISLKDGKAVFTEQDKCVGCYACFQKCPVHAVVDQKKKLANKKQYRFDQSLLVDKSKSNWKLKAFLVVAVAGVVVMIAK</sequence>
<dbReference type="InterPro" id="IPR047964">
    <property type="entry name" value="EFR1-like"/>
</dbReference>
<dbReference type="EMBL" id="CAXDID020000487">
    <property type="protein sequence ID" value="CAL6096560.1"/>
    <property type="molecule type" value="Genomic_DNA"/>
</dbReference>
<accession>A0AA86NAV5</accession>
<dbReference type="Gene3D" id="3.40.50.360">
    <property type="match status" value="1"/>
</dbReference>
<evidence type="ECO:0000256" key="1">
    <source>
        <dbReference type="ARBA" id="ARBA00022485"/>
    </source>
</evidence>
<reference evidence="6" key="1">
    <citation type="submission" date="2023-06" db="EMBL/GenBank/DDBJ databases">
        <authorList>
            <person name="Kurt Z."/>
        </authorList>
    </citation>
    <scope>NUCLEOTIDE SEQUENCE</scope>
</reference>
<evidence type="ECO:0000256" key="4">
    <source>
        <dbReference type="ARBA" id="ARBA00023014"/>
    </source>
</evidence>
<evidence type="ECO:0000256" key="3">
    <source>
        <dbReference type="ARBA" id="ARBA00023004"/>
    </source>
</evidence>
<keyword evidence="4" id="KW-0411">Iron-sulfur</keyword>
<dbReference type="EMBL" id="CATOUU010000085">
    <property type="protein sequence ID" value="CAI9915930.1"/>
    <property type="molecule type" value="Genomic_DNA"/>
</dbReference>
<evidence type="ECO:0000313" key="8">
    <source>
        <dbReference type="Proteomes" id="UP001642409"/>
    </source>
</evidence>
<feature type="domain" description="4Fe-4S ferredoxin-type" evidence="5">
    <location>
        <begin position="219"/>
        <end position="249"/>
    </location>
</feature>
<dbReference type="InterPro" id="IPR017900">
    <property type="entry name" value="4Fe4S_Fe_S_CS"/>
</dbReference>
<dbReference type="SUPFAM" id="SSF52218">
    <property type="entry name" value="Flavoproteins"/>
    <property type="match status" value="1"/>
</dbReference>
<dbReference type="InterPro" id="IPR029039">
    <property type="entry name" value="Flavoprotein-like_sf"/>
</dbReference>
<keyword evidence="2" id="KW-0479">Metal-binding</keyword>
<dbReference type="InterPro" id="IPR050157">
    <property type="entry name" value="PSI_iron-sulfur_center"/>
</dbReference>
<protein>
    <submittedName>
        <fullName evidence="6">4Fe-4S ferredoxin iron-sulfur binding domain protein</fullName>
    </submittedName>
    <submittedName>
        <fullName evidence="7">4Fe-4S_ferredoxin iron-sulfur binding domain protein</fullName>
    </submittedName>
</protein>
<evidence type="ECO:0000259" key="5">
    <source>
        <dbReference type="PROSITE" id="PS51379"/>
    </source>
</evidence>
<name>A0AA86NAV5_9EUKA</name>
<organism evidence="6">
    <name type="scientific">Hexamita inflata</name>
    <dbReference type="NCBI Taxonomy" id="28002"/>
    <lineage>
        <taxon>Eukaryota</taxon>
        <taxon>Metamonada</taxon>
        <taxon>Diplomonadida</taxon>
        <taxon>Hexamitidae</taxon>
        <taxon>Hexamitinae</taxon>
        <taxon>Hexamita</taxon>
    </lineage>
</organism>
<comment type="caution">
    <text evidence="6">The sequence shown here is derived from an EMBL/GenBank/DDBJ whole genome shotgun (WGS) entry which is preliminary data.</text>
</comment>